<keyword evidence="3" id="KW-0597">Phosphoprotein</keyword>
<dbReference type="OrthoDB" id="227596at2"/>
<keyword evidence="8" id="KW-0902">Two-component regulatory system</keyword>
<evidence type="ECO:0000256" key="1">
    <source>
        <dbReference type="ARBA" id="ARBA00000085"/>
    </source>
</evidence>
<dbReference type="Gene3D" id="3.30.565.10">
    <property type="entry name" value="Histidine kinase-like ATPase, C-terminal domain"/>
    <property type="match status" value="1"/>
</dbReference>
<feature type="transmembrane region" description="Helical" evidence="9">
    <location>
        <begin position="54"/>
        <end position="71"/>
    </location>
</feature>
<proteinExistence type="predicted"/>
<accession>A0A1H9NLA1</accession>
<feature type="domain" description="Histidine kinase/HSP90-like ATPase" evidence="10">
    <location>
        <begin position="280"/>
        <end position="369"/>
    </location>
</feature>
<dbReference type="CDD" id="cd16917">
    <property type="entry name" value="HATPase_UhpB-NarQ-NarX-like"/>
    <property type="match status" value="1"/>
</dbReference>
<dbReference type="InterPro" id="IPR036890">
    <property type="entry name" value="HATPase_C_sf"/>
</dbReference>
<dbReference type="Pfam" id="PF23539">
    <property type="entry name" value="DUF7134"/>
    <property type="match status" value="1"/>
</dbReference>
<evidence type="ECO:0000256" key="4">
    <source>
        <dbReference type="ARBA" id="ARBA00022679"/>
    </source>
</evidence>
<dbReference type="PANTHER" id="PTHR24421:SF10">
    <property type="entry name" value="NITRATE_NITRITE SENSOR PROTEIN NARQ"/>
    <property type="match status" value="1"/>
</dbReference>
<keyword evidence="4" id="KW-0808">Transferase</keyword>
<evidence type="ECO:0000256" key="7">
    <source>
        <dbReference type="ARBA" id="ARBA00022840"/>
    </source>
</evidence>
<keyword evidence="9" id="KW-0472">Membrane</keyword>
<evidence type="ECO:0000259" key="11">
    <source>
        <dbReference type="Pfam" id="PF07730"/>
    </source>
</evidence>
<dbReference type="GO" id="GO:0000155">
    <property type="term" value="F:phosphorelay sensor kinase activity"/>
    <property type="evidence" value="ECO:0007669"/>
    <property type="project" value="InterPro"/>
</dbReference>
<comment type="catalytic activity">
    <reaction evidence="1">
        <text>ATP + protein L-histidine = ADP + protein N-phospho-L-histidine.</text>
        <dbReference type="EC" id="2.7.13.3"/>
    </reaction>
</comment>
<dbReference type="InterPro" id="IPR011712">
    <property type="entry name" value="Sig_transdc_His_kin_sub3_dim/P"/>
</dbReference>
<dbReference type="GO" id="GO:0016020">
    <property type="term" value="C:membrane"/>
    <property type="evidence" value="ECO:0007669"/>
    <property type="project" value="InterPro"/>
</dbReference>
<protein>
    <recommendedName>
        <fullName evidence="2">histidine kinase</fullName>
        <ecNumber evidence="2">2.7.13.3</ecNumber>
    </recommendedName>
</protein>
<keyword evidence="14" id="KW-1185">Reference proteome</keyword>
<evidence type="ECO:0000256" key="2">
    <source>
        <dbReference type="ARBA" id="ARBA00012438"/>
    </source>
</evidence>
<dbReference type="InterPro" id="IPR055558">
    <property type="entry name" value="DUF7134"/>
</dbReference>
<dbReference type="InterPro" id="IPR050482">
    <property type="entry name" value="Sensor_HK_TwoCompSys"/>
</dbReference>
<feature type="transmembrane region" description="Helical" evidence="9">
    <location>
        <begin position="29"/>
        <end position="47"/>
    </location>
</feature>
<dbReference type="EC" id="2.7.13.3" evidence="2"/>
<evidence type="ECO:0000256" key="8">
    <source>
        <dbReference type="ARBA" id="ARBA00023012"/>
    </source>
</evidence>
<keyword evidence="6 13" id="KW-0418">Kinase</keyword>
<evidence type="ECO:0000259" key="12">
    <source>
        <dbReference type="Pfam" id="PF23539"/>
    </source>
</evidence>
<organism evidence="13 14">
    <name type="scientific">Lentzea xinjiangensis</name>
    <dbReference type="NCBI Taxonomy" id="402600"/>
    <lineage>
        <taxon>Bacteria</taxon>
        <taxon>Bacillati</taxon>
        <taxon>Actinomycetota</taxon>
        <taxon>Actinomycetes</taxon>
        <taxon>Pseudonocardiales</taxon>
        <taxon>Pseudonocardiaceae</taxon>
        <taxon>Lentzea</taxon>
    </lineage>
</organism>
<evidence type="ECO:0000256" key="3">
    <source>
        <dbReference type="ARBA" id="ARBA00022553"/>
    </source>
</evidence>
<keyword evidence="5" id="KW-0547">Nucleotide-binding</keyword>
<feature type="transmembrane region" description="Helical" evidence="9">
    <location>
        <begin position="99"/>
        <end position="117"/>
    </location>
</feature>
<dbReference type="Proteomes" id="UP000199352">
    <property type="component" value="Unassembled WGS sequence"/>
</dbReference>
<feature type="transmembrane region" description="Helical" evidence="9">
    <location>
        <begin position="77"/>
        <end position="94"/>
    </location>
</feature>
<evidence type="ECO:0000256" key="6">
    <source>
        <dbReference type="ARBA" id="ARBA00022777"/>
    </source>
</evidence>
<reference evidence="14" key="1">
    <citation type="submission" date="2016-10" db="EMBL/GenBank/DDBJ databases">
        <authorList>
            <person name="Varghese N."/>
            <person name="Submissions S."/>
        </authorList>
    </citation>
    <scope>NUCLEOTIDE SEQUENCE [LARGE SCALE GENOMIC DNA]</scope>
    <source>
        <strain evidence="14">CGMCC 4.3525</strain>
    </source>
</reference>
<evidence type="ECO:0000313" key="14">
    <source>
        <dbReference type="Proteomes" id="UP000199352"/>
    </source>
</evidence>
<dbReference type="SUPFAM" id="SSF55874">
    <property type="entry name" value="ATPase domain of HSP90 chaperone/DNA topoisomerase II/histidine kinase"/>
    <property type="match status" value="1"/>
</dbReference>
<dbReference type="RefSeq" id="WP_089953621.1">
    <property type="nucleotide sequence ID" value="NZ_FOFR01000010.1"/>
</dbReference>
<dbReference type="Pfam" id="PF02518">
    <property type="entry name" value="HATPase_c"/>
    <property type="match status" value="1"/>
</dbReference>
<feature type="domain" description="Signal transduction histidine kinase subgroup 3 dimerisation and phosphoacceptor" evidence="11">
    <location>
        <begin position="174"/>
        <end position="240"/>
    </location>
</feature>
<evidence type="ECO:0000313" key="13">
    <source>
        <dbReference type="EMBL" id="SER36672.1"/>
    </source>
</evidence>
<evidence type="ECO:0000256" key="9">
    <source>
        <dbReference type="SAM" id="Phobius"/>
    </source>
</evidence>
<dbReference type="STRING" id="402600.SAMN05216188_110270"/>
<dbReference type="EMBL" id="FOFR01000010">
    <property type="protein sequence ID" value="SER36672.1"/>
    <property type="molecule type" value="Genomic_DNA"/>
</dbReference>
<sequence length="374" mass="39605">MEALFPAHWWWLLLDLAIAAFIGAFALQYLSDPVTALIGLVMAAVVLLRRRRPVLTMAVVSALAVVQLLVVRDLTPYDIAVLVAMAAVITHSSLRDAYVAGAVMAAGLVLAWFTVETKVDDPVVLGLVVALCAVVWLVSLVLRQRKDTASAYADRAATAERERDHLVRLAAATERAAIARELHDVVAHSLAVMIVQADGATFVVDSDSAKAKEALRTIGDIGRDALEDMHRIVAVLRTGDEDPTRRTGLDQLEVLAERARSAGVGVRLRVAVDGIGAAEELTVVRLVQEGLTNVLRHAGPGASAEIDVRADETGVELSITDDGAGTAVGSTSGGNGLVGMRERVLLHSGQFSAGPVAGSGWRVHAVVPRRAKQV</sequence>
<evidence type="ECO:0000256" key="5">
    <source>
        <dbReference type="ARBA" id="ARBA00022741"/>
    </source>
</evidence>
<feature type="domain" description="DUF7134" evidence="12">
    <location>
        <begin position="16"/>
        <end position="145"/>
    </location>
</feature>
<dbReference type="PANTHER" id="PTHR24421">
    <property type="entry name" value="NITRATE/NITRITE SENSOR PROTEIN NARX-RELATED"/>
    <property type="match status" value="1"/>
</dbReference>
<evidence type="ECO:0000259" key="10">
    <source>
        <dbReference type="Pfam" id="PF02518"/>
    </source>
</evidence>
<dbReference type="GO" id="GO:0005524">
    <property type="term" value="F:ATP binding"/>
    <property type="evidence" value="ECO:0007669"/>
    <property type="project" value="UniProtKB-KW"/>
</dbReference>
<dbReference type="Gene3D" id="1.20.5.1930">
    <property type="match status" value="1"/>
</dbReference>
<keyword evidence="9" id="KW-0812">Transmembrane</keyword>
<dbReference type="Pfam" id="PF07730">
    <property type="entry name" value="HisKA_3"/>
    <property type="match status" value="1"/>
</dbReference>
<dbReference type="GO" id="GO:0046983">
    <property type="term" value="F:protein dimerization activity"/>
    <property type="evidence" value="ECO:0007669"/>
    <property type="project" value="InterPro"/>
</dbReference>
<gene>
    <name evidence="13" type="ORF">SAMN05216188_110270</name>
</gene>
<dbReference type="InterPro" id="IPR003594">
    <property type="entry name" value="HATPase_dom"/>
</dbReference>
<name>A0A1H9NLA1_9PSEU</name>
<dbReference type="AlphaFoldDB" id="A0A1H9NLA1"/>
<keyword evidence="9" id="KW-1133">Transmembrane helix</keyword>
<keyword evidence="7" id="KW-0067">ATP-binding</keyword>
<feature type="transmembrane region" description="Helical" evidence="9">
    <location>
        <begin position="123"/>
        <end position="142"/>
    </location>
</feature>